<evidence type="ECO:0000313" key="4">
    <source>
        <dbReference type="EMBL" id="EPS41150.1"/>
    </source>
</evidence>
<dbReference type="Gene3D" id="3.40.50.300">
    <property type="entry name" value="P-loop containing nucleotide triphosphate hydrolases"/>
    <property type="match status" value="1"/>
</dbReference>
<dbReference type="OMA" id="IDHIWEG"/>
<reference evidence="4 5" key="1">
    <citation type="journal article" date="2013" name="PLoS Genet.">
        <title>Genomic mechanisms accounting for the adaptation to parasitism in nematode-trapping fungi.</title>
        <authorList>
            <person name="Meerupati T."/>
            <person name="Andersson K.M."/>
            <person name="Friman E."/>
            <person name="Kumar D."/>
            <person name="Tunlid A."/>
            <person name="Ahren D."/>
        </authorList>
    </citation>
    <scope>NUCLEOTIDE SEQUENCE [LARGE SCALE GENOMIC DNA]</scope>
    <source>
        <strain evidence="4 5">CBS 200.50</strain>
    </source>
</reference>
<evidence type="ECO:0000313" key="5">
    <source>
        <dbReference type="Proteomes" id="UP000015100"/>
    </source>
</evidence>
<dbReference type="STRING" id="1284197.S8ADR1"/>
<dbReference type="SUPFAM" id="SSF52540">
    <property type="entry name" value="P-loop containing nucleoside triphosphate hydrolases"/>
    <property type="match status" value="1"/>
</dbReference>
<dbReference type="OrthoDB" id="443402at2759"/>
<dbReference type="Proteomes" id="UP000015100">
    <property type="component" value="Unassembled WGS sequence"/>
</dbReference>
<feature type="domain" description="Nephrocystin 3-like N-terminal" evidence="3">
    <location>
        <begin position="232"/>
        <end position="413"/>
    </location>
</feature>
<sequence>MDPISAFGLAVNVLTVVDLGIKVAAAYRSGGALDAPKLQEYSTGLENLSSKLISNNQSLHSTASQSTEKSLQECAQKALTASKALQNELAKSQAGASRFRKFAKSIKNTFSHKIEDLERELRNIQADLDTRLLVRLREETNFGVAEQSKQYKSLDSSIQLLFKEFCLSHTRVVDLIRSDNESTRAVIINELRSWKTEADRKDIEDRKKRLLESLVHGSPFTRENDIHEEHDGTFEWILEDKTVSNKSVAFSTWLREGNGIFWIQGKPGSGKSSLMKYIRKSNGVSKLLESWAAPKKPQMIKFFFWLADTTGIQNSLKGFLCSLLYQILKTNWALDDTYLADHQLCEKKTALNWDLAELKKILLTAVEEAAKTTPLFFLIDGLDECKEDDLDGVTDLILAIASKPNMKLCISSRPETKIRNTFRDVQFLKVQEYTGKDIRKYVQDTLGKTRDTHITGEDWDYLIETIVRHSDGVFLWSILVAKDVTKGVTNGDPVDQLTRRVQKLPKDMSKLYEEMLKRVGPDWELYKCEASSYFNLLGGHGHTNYLFAPLATEEIEYDYYPFEHPYLGEFAFLYEKFHGLRLAKKHQLRQRILAIS</sequence>
<reference evidence="5" key="2">
    <citation type="submission" date="2013-04" db="EMBL/GenBank/DDBJ databases">
        <title>Genomic mechanisms accounting for the adaptation to parasitism in nematode-trapping fungi.</title>
        <authorList>
            <person name="Ahren D.G."/>
        </authorList>
    </citation>
    <scope>NUCLEOTIDE SEQUENCE [LARGE SCALE GENOMIC DNA]</scope>
    <source>
        <strain evidence="5">CBS 200.50</strain>
    </source>
</reference>
<evidence type="ECO:0000259" key="3">
    <source>
        <dbReference type="Pfam" id="PF24883"/>
    </source>
</evidence>
<keyword evidence="2" id="KW-0175">Coiled coil</keyword>
<accession>S8ADR1</accession>
<proteinExistence type="predicted"/>
<keyword evidence="5" id="KW-1185">Reference proteome</keyword>
<dbReference type="PANTHER" id="PTHR10039:SF5">
    <property type="entry name" value="NACHT DOMAIN-CONTAINING PROTEIN"/>
    <property type="match status" value="1"/>
</dbReference>
<protein>
    <recommendedName>
        <fullName evidence="3">Nephrocystin 3-like N-terminal domain-containing protein</fullName>
    </recommendedName>
</protein>
<dbReference type="eggNOG" id="ENOG502SHRA">
    <property type="taxonomic scope" value="Eukaryota"/>
</dbReference>
<dbReference type="EMBL" id="AQGS01000256">
    <property type="protein sequence ID" value="EPS41150.1"/>
    <property type="molecule type" value="Genomic_DNA"/>
</dbReference>
<evidence type="ECO:0000256" key="1">
    <source>
        <dbReference type="ARBA" id="ARBA00022737"/>
    </source>
</evidence>
<name>S8ADR1_DACHA</name>
<gene>
    <name evidence="4" type="ORF">H072_4976</name>
</gene>
<dbReference type="InterPro" id="IPR027417">
    <property type="entry name" value="P-loop_NTPase"/>
</dbReference>
<dbReference type="PANTHER" id="PTHR10039">
    <property type="entry name" value="AMELOGENIN"/>
    <property type="match status" value="1"/>
</dbReference>
<keyword evidence="1" id="KW-0677">Repeat</keyword>
<dbReference type="InterPro" id="IPR056884">
    <property type="entry name" value="NPHP3-like_N"/>
</dbReference>
<dbReference type="AlphaFoldDB" id="S8ADR1"/>
<organism evidence="4 5">
    <name type="scientific">Dactylellina haptotyla (strain CBS 200.50)</name>
    <name type="common">Nematode-trapping fungus</name>
    <name type="synonym">Monacrosporium haptotylum</name>
    <dbReference type="NCBI Taxonomy" id="1284197"/>
    <lineage>
        <taxon>Eukaryota</taxon>
        <taxon>Fungi</taxon>
        <taxon>Dikarya</taxon>
        <taxon>Ascomycota</taxon>
        <taxon>Pezizomycotina</taxon>
        <taxon>Orbiliomycetes</taxon>
        <taxon>Orbiliales</taxon>
        <taxon>Orbiliaceae</taxon>
        <taxon>Dactylellina</taxon>
    </lineage>
</organism>
<evidence type="ECO:0000256" key="2">
    <source>
        <dbReference type="SAM" id="Coils"/>
    </source>
</evidence>
<comment type="caution">
    <text evidence="4">The sequence shown here is derived from an EMBL/GenBank/DDBJ whole genome shotgun (WGS) entry which is preliminary data.</text>
</comment>
<feature type="coiled-coil region" evidence="2">
    <location>
        <begin position="107"/>
        <end position="134"/>
    </location>
</feature>
<dbReference type="HOGENOM" id="CLU_002341_4_2_1"/>
<dbReference type="Pfam" id="PF24883">
    <property type="entry name" value="NPHP3_N"/>
    <property type="match status" value="1"/>
</dbReference>